<dbReference type="PANTHER" id="PTHR36179">
    <property type="entry name" value="LUD_DOM DOMAIN-CONTAINING PROTEIN"/>
    <property type="match status" value="1"/>
</dbReference>
<proteinExistence type="predicted"/>
<protein>
    <recommendedName>
        <fullName evidence="1">LUD domain-containing protein</fullName>
    </recommendedName>
</protein>
<gene>
    <name evidence="2" type="ORF">A2960_04835</name>
</gene>
<dbReference type="PANTHER" id="PTHR36179:SF2">
    <property type="entry name" value="LUD DOMAIN-CONTAINING PROTEIN"/>
    <property type="match status" value="1"/>
</dbReference>
<evidence type="ECO:0000259" key="1">
    <source>
        <dbReference type="Pfam" id="PF02589"/>
    </source>
</evidence>
<feature type="domain" description="LUD" evidence="1">
    <location>
        <begin position="14"/>
        <end position="198"/>
    </location>
</feature>
<dbReference type="Gene3D" id="3.40.50.10420">
    <property type="entry name" value="NagB/RpiA/CoA transferase-like"/>
    <property type="match status" value="1"/>
</dbReference>
<dbReference type="AlphaFoldDB" id="A0A1F6AP72"/>
<reference evidence="2 3" key="1">
    <citation type="journal article" date="2016" name="Nat. Commun.">
        <title>Thousands of microbial genomes shed light on interconnected biogeochemical processes in an aquifer system.</title>
        <authorList>
            <person name="Anantharaman K."/>
            <person name="Brown C.T."/>
            <person name="Hug L.A."/>
            <person name="Sharon I."/>
            <person name="Castelle C.J."/>
            <person name="Probst A.J."/>
            <person name="Thomas B.C."/>
            <person name="Singh A."/>
            <person name="Wilkins M.J."/>
            <person name="Karaoz U."/>
            <person name="Brodie E.L."/>
            <person name="Williams K.H."/>
            <person name="Hubbard S.S."/>
            <person name="Banfield J.F."/>
        </authorList>
    </citation>
    <scope>NUCLEOTIDE SEQUENCE [LARGE SCALE GENOMIC DNA]</scope>
</reference>
<dbReference type="InterPro" id="IPR024185">
    <property type="entry name" value="FTHF_cligase-like_sf"/>
</dbReference>
<dbReference type="EMBL" id="MFJR01000012">
    <property type="protein sequence ID" value="OGG26273.1"/>
    <property type="molecule type" value="Genomic_DNA"/>
</dbReference>
<dbReference type="SUPFAM" id="SSF100950">
    <property type="entry name" value="NagB/RpiA/CoA transferase-like"/>
    <property type="match status" value="1"/>
</dbReference>
<accession>A0A1F6AP72</accession>
<evidence type="ECO:0000313" key="2">
    <source>
        <dbReference type="EMBL" id="OGG26273.1"/>
    </source>
</evidence>
<name>A0A1F6AP72_9BACT</name>
<dbReference type="Pfam" id="PF02589">
    <property type="entry name" value="LUD_dom"/>
    <property type="match status" value="1"/>
</dbReference>
<evidence type="ECO:0000313" key="3">
    <source>
        <dbReference type="Proteomes" id="UP000176609"/>
    </source>
</evidence>
<comment type="caution">
    <text evidence="2">The sequence shown here is derived from an EMBL/GenBank/DDBJ whole genome shotgun (WGS) entry which is preliminary data.</text>
</comment>
<dbReference type="InterPro" id="IPR037171">
    <property type="entry name" value="NagB/RpiA_transferase-like"/>
</dbReference>
<dbReference type="InterPro" id="IPR003741">
    <property type="entry name" value="LUD_dom"/>
</dbReference>
<organism evidence="2 3">
    <name type="scientific">Candidatus Gottesmanbacteria bacterium RIFCSPLOWO2_01_FULL_39_12b</name>
    <dbReference type="NCBI Taxonomy" id="1798388"/>
    <lineage>
        <taxon>Bacteria</taxon>
        <taxon>Candidatus Gottesmaniibacteriota</taxon>
    </lineage>
</organism>
<sequence>MNKAWDALADDQTINKTIEALKQNGIASLVVENGEKAKEKILELLPKGEEVMSMSSVTLDSITISKEINESGNYDAIKPKLMKMDRKTQGTEMQKMGSAPRWTVGSVHAVTQDGKVLIASNTGSQLSAYSYASTHVIWVVGTQKIVENLDEGIKRIYEYVLPIEDEKMKKLYNVGSNVSKLLIVNKEIVPGRVMIIFVKEKLGY</sequence>
<dbReference type="Proteomes" id="UP000176609">
    <property type="component" value="Unassembled WGS sequence"/>
</dbReference>